<organism evidence="2 3">
    <name type="scientific">Lentibacillus cibarius</name>
    <dbReference type="NCBI Taxonomy" id="2583219"/>
    <lineage>
        <taxon>Bacteria</taxon>
        <taxon>Bacillati</taxon>
        <taxon>Bacillota</taxon>
        <taxon>Bacilli</taxon>
        <taxon>Bacillales</taxon>
        <taxon>Bacillaceae</taxon>
        <taxon>Lentibacillus</taxon>
    </lineage>
</organism>
<evidence type="ECO:0000256" key="1">
    <source>
        <dbReference type="SAM" id="Phobius"/>
    </source>
</evidence>
<protein>
    <submittedName>
        <fullName evidence="2">Uncharacterized protein</fullName>
    </submittedName>
</protein>
<dbReference type="EMBL" id="VCIA01000001">
    <property type="protein sequence ID" value="TMN23363.1"/>
    <property type="molecule type" value="Genomic_DNA"/>
</dbReference>
<feature type="transmembrane region" description="Helical" evidence="1">
    <location>
        <begin position="21"/>
        <end position="38"/>
    </location>
</feature>
<proteinExistence type="predicted"/>
<sequence>MGALIRRELDGMVTVSFKNSFQTYFVLGLVLILLMWILGPNVTGLFNTDMISLLLFITGFLSATVNMLSLLENDDANNACS</sequence>
<gene>
    <name evidence="2" type="ORF">FFL34_15615</name>
</gene>
<keyword evidence="1" id="KW-1133">Transmembrane helix</keyword>
<name>A0A5S3R816_9BACI</name>
<keyword evidence="1" id="KW-0812">Transmembrane</keyword>
<evidence type="ECO:0000313" key="2">
    <source>
        <dbReference type="EMBL" id="TMN23363.1"/>
    </source>
</evidence>
<feature type="transmembrane region" description="Helical" evidence="1">
    <location>
        <begin position="50"/>
        <end position="71"/>
    </location>
</feature>
<keyword evidence="1" id="KW-0472">Membrane</keyword>
<evidence type="ECO:0000313" key="3">
    <source>
        <dbReference type="Proteomes" id="UP000306980"/>
    </source>
</evidence>
<dbReference type="RefSeq" id="WP_138604253.1">
    <property type="nucleotide sequence ID" value="NZ_VCIA01000001.1"/>
</dbReference>
<reference evidence="2 3" key="1">
    <citation type="submission" date="2019-05" db="EMBL/GenBank/DDBJ databases">
        <title>Genomic analysis of Lentibacillus sp. NKC220-2.</title>
        <authorList>
            <person name="Oh Y.J."/>
        </authorList>
    </citation>
    <scope>NUCLEOTIDE SEQUENCE [LARGE SCALE GENOMIC DNA]</scope>
    <source>
        <strain evidence="2 3">NKC220-2</strain>
    </source>
</reference>
<comment type="caution">
    <text evidence="2">The sequence shown here is derived from an EMBL/GenBank/DDBJ whole genome shotgun (WGS) entry which is preliminary data.</text>
</comment>
<accession>A0A5S3R816</accession>
<dbReference type="AlphaFoldDB" id="A0A5S3R816"/>
<dbReference type="Proteomes" id="UP000306980">
    <property type="component" value="Unassembled WGS sequence"/>
</dbReference>